<dbReference type="InterPro" id="IPR036397">
    <property type="entry name" value="RNaseH_sf"/>
</dbReference>
<reference evidence="2" key="1">
    <citation type="submission" date="2025-08" db="UniProtKB">
        <authorList>
            <consortium name="Ensembl"/>
        </authorList>
    </citation>
    <scope>IDENTIFICATION</scope>
</reference>
<keyword evidence="3" id="KW-1185">Reference proteome</keyword>
<protein>
    <recommendedName>
        <fullName evidence="1">Tc1-like transposase DDE domain-containing protein</fullName>
    </recommendedName>
</protein>
<evidence type="ECO:0000259" key="1">
    <source>
        <dbReference type="Pfam" id="PF13358"/>
    </source>
</evidence>
<accession>A0A3Q3WM64</accession>
<feature type="domain" description="Tc1-like transposase DDE" evidence="1">
    <location>
        <begin position="125"/>
        <end position="206"/>
    </location>
</feature>
<dbReference type="Ensembl" id="ENSMMOT00000016376.1">
    <property type="protein sequence ID" value="ENSMMOP00000016108.1"/>
    <property type="gene ID" value="ENSMMOG00000012300.1"/>
</dbReference>
<evidence type="ECO:0000313" key="2">
    <source>
        <dbReference type="Ensembl" id="ENSMMOP00000016108.1"/>
    </source>
</evidence>
<sequence>MAKTKELSEDLCIVPIATIQSIIKKYKKFHTVENVGKRGLKPKISPRLAQKVCREALNKTNPLLTKRHREDRLAFPRRDRDKDPSFWSCPMGCFICLHPLWGYFSATGPGNLVKLNGIMRKEQHMKILEENIKQSAENIQLGRHWTYQQDNDPTLTTKAVKKYFEDNKVDVLEWPSQSPDLNRIENMWKVLKTKVHAQKPSNLKDLVTYGKEE</sequence>
<dbReference type="Gene3D" id="3.30.420.10">
    <property type="entry name" value="Ribonuclease H-like superfamily/Ribonuclease H"/>
    <property type="match status" value="1"/>
</dbReference>
<dbReference type="Pfam" id="PF13358">
    <property type="entry name" value="DDE_3"/>
    <property type="match status" value="1"/>
</dbReference>
<name>A0A3Q3WM64_MOLML</name>
<dbReference type="OMA" id="NRIENMW"/>
<dbReference type="InterPro" id="IPR038717">
    <property type="entry name" value="Tc1-like_DDE_dom"/>
</dbReference>
<evidence type="ECO:0000313" key="3">
    <source>
        <dbReference type="Proteomes" id="UP000261620"/>
    </source>
</evidence>
<dbReference type="AlphaFoldDB" id="A0A3Q3WM64"/>
<dbReference type="STRING" id="94237.ENSMMOP00000016108"/>
<dbReference type="Proteomes" id="UP000261620">
    <property type="component" value="Unplaced"/>
</dbReference>
<reference evidence="2" key="2">
    <citation type="submission" date="2025-09" db="UniProtKB">
        <authorList>
            <consortium name="Ensembl"/>
        </authorList>
    </citation>
    <scope>IDENTIFICATION</scope>
</reference>
<organism evidence="2 3">
    <name type="scientific">Mola mola</name>
    <name type="common">Ocean sunfish</name>
    <name type="synonym">Tetraodon mola</name>
    <dbReference type="NCBI Taxonomy" id="94237"/>
    <lineage>
        <taxon>Eukaryota</taxon>
        <taxon>Metazoa</taxon>
        <taxon>Chordata</taxon>
        <taxon>Craniata</taxon>
        <taxon>Vertebrata</taxon>
        <taxon>Euteleostomi</taxon>
        <taxon>Actinopterygii</taxon>
        <taxon>Neopterygii</taxon>
        <taxon>Teleostei</taxon>
        <taxon>Neoteleostei</taxon>
        <taxon>Acanthomorphata</taxon>
        <taxon>Eupercaria</taxon>
        <taxon>Tetraodontiformes</taxon>
        <taxon>Molidae</taxon>
        <taxon>Mola</taxon>
    </lineage>
</organism>
<dbReference type="GO" id="GO:0003676">
    <property type="term" value="F:nucleic acid binding"/>
    <property type="evidence" value="ECO:0007669"/>
    <property type="project" value="InterPro"/>
</dbReference>
<proteinExistence type="predicted"/>